<feature type="region of interest" description="Disordered" evidence="1">
    <location>
        <begin position="1"/>
        <end position="27"/>
    </location>
</feature>
<keyword evidence="3" id="KW-1185">Reference proteome</keyword>
<accession>A0A1Y1XPN9</accession>
<evidence type="ECO:0000313" key="2">
    <source>
        <dbReference type="EMBL" id="ORX87713.1"/>
    </source>
</evidence>
<dbReference type="InterPro" id="IPR037690">
    <property type="entry name" value="FAM204A"/>
</dbReference>
<dbReference type="PANTHER" id="PTHR14386:SF2">
    <property type="entry name" value="PROTEIN FAM204A"/>
    <property type="match status" value="1"/>
</dbReference>
<comment type="caution">
    <text evidence="2">The sequence shown here is derived from an EMBL/GenBank/DDBJ whole genome shotgun (WGS) entry which is preliminary data.</text>
</comment>
<evidence type="ECO:0000256" key="1">
    <source>
        <dbReference type="SAM" id="MobiDB-lite"/>
    </source>
</evidence>
<gene>
    <name evidence="2" type="ORF">BCR32DRAFT_289194</name>
</gene>
<dbReference type="EMBL" id="MCFG01000006">
    <property type="protein sequence ID" value="ORX87713.1"/>
    <property type="molecule type" value="Genomic_DNA"/>
</dbReference>
<sequence length="192" mass="23183">MNDNAQEALCENKKDKFNKNNNEERKRKHEALKEQFEKLKKKKLEIDKKNERKEILKIKKKEKKRKEKLEKLTQEYNKQKGEKEIQSKINSILPYIEPNKQLKDVDQGRFAEKSSIEIKIDKAVENGDFELAEKLNEELILKQKEKLLNDAIECKNFVYSKNLEMEKKKKRKRKRLVWGFDSKQRWETKGNM</sequence>
<evidence type="ECO:0000313" key="3">
    <source>
        <dbReference type="Proteomes" id="UP000193944"/>
    </source>
</evidence>
<feature type="compositionally biased region" description="Basic and acidic residues" evidence="1">
    <location>
        <begin position="10"/>
        <end position="27"/>
    </location>
</feature>
<organism evidence="2 3">
    <name type="scientific">Anaeromyces robustus</name>
    <dbReference type="NCBI Taxonomy" id="1754192"/>
    <lineage>
        <taxon>Eukaryota</taxon>
        <taxon>Fungi</taxon>
        <taxon>Fungi incertae sedis</taxon>
        <taxon>Chytridiomycota</taxon>
        <taxon>Chytridiomycota incertae sedis</taxon>
        <taxon>Neocallimastigomycetes</taxon>
        <taxon>Neocallimastigales</taxon>
        <taxon>Neocallimastigaceae</taxon>
        <taxon>Anaeromyces</taxon>
    </lineage>
</organism>
<dbReference type="PANTHER" id="PTHR14386">
    <property type="entry name" value="PROTEIN FAM204A"/>
    <property type="match status" value="1"/>
</dbReference>
<dbReference type="AlphaFoldDB" id="A0A1Y1XPN9"/>
<proteinExistence type="predicted"/>
<reference evidence="2 3" key="1">
    <citation type="submission" date="2016-08" db="EMBL/GenBank/DDBJ databases">
        <title>A Parts List for Fungal Cellulosomes Revealed by Comparative Genomics.</title>
        <authorList>
            <consortium name="DOE Joint Genome Institute"/>
            <person name="Haitjema C.H."/>
            <person name="Gilmore S.P."/>
            <person name="Henske J.K."/>
            <person name="Solomon K.V."/>
            <person name="De Groot R."/>
            <person name="Kuo A."/>
            <person name="Mondo S.J."/>
            <person name="Salamov A.A."/>
            <person name="Labutti K."/>
            <person name="Zhao Z."/>
            <person name="Chiniquy J."/>
            <person name="Barry K."/>
            <person name="Brewer H.M."/>
            <person name="Purvine S.O."/>
            <person name="Wright A.T."/>
            <person name="Boxma B."/>
            <person name="Van Alen T."/>
            <person name="Hackstein J.H."/>
            <person name="Baker S.E."/>
            <person name="Grigoriev I.V."/>
            <person name="O'Malley M.A."/>
        </authorList>
    </citation>
    <scope>NUCLEOTIDE SEQUENCE [LARGE SCALE GENOMIC DNA]</scope>
    <source>
        <strain evidence="2 3">S4</strain>
    </source>
</reference>
<protein>
    <submittedName>
        <fullName evidence="2">Uncharacterized protein</fullName>
    </submittedName>
</protein>
<name>A0A1Y1XPN9_9FUNG</name>
<dbReference type="Proteomes" id="UP000193944">
    <property type="component" value="Unassembled WGS sequence"/>
</dbReference>
<reference evidence="2 3" key="2">
    <citation type="submission" date="2016-08" db="EMBL/GenBank/DDBJ databases">
        <title>Pervasive Adenine N6-methylation of Active Genes in Fungi.</title>
        <authorList>
            <consortium name="DOE Joint Genome Institute"/>
            <person name="Mondo S.J."/>
            <person name="Dannebaum R.O."/>
            <person name="Kuo R.C."/>
            <person name="Labutti K."/>
            <person name="Haridas S."/>
            <person name="Kuo A."/>
            <person name="Salamov A."/>
            <person name="Ahrendt S.R."/>
            <person name="Lipzen A."/>
            <person name="Sullivan W."/>
            <person name="Andreopoulos W.B."/>
            <person name="Clum A."/>
            <person name="Lindquist E."/>
            <person name="Daum C."/>
            <person name="Ramamoorthy G.K."/>
            <person name="Gryganskyi A."/>
            <person name="Culley D."/>
            <person name="Magnuson J.K."/>
            <person name="James T.Y."/>
            <person name="O'Malley M.A."/>
            <person name="Stajich J.E."/>
            <person name="Spatafora J.W."/>
            <person name="Visel A."/>
            <person name="Grigoriev I.V."/>
        </authorList>
    </citation>
    <scope>NUCLEOTIDE SEQUENCE [LARGE SCALE GENOMIC DNA]</scope>
    <source>
        <strain evidence="2 3">S4</strain>
    </source>
</reference>
<dbReference type="OrthoDB" id="2418792at2759"/>